<sequence>MAPSPPPSPSVAGRPADGKDNDSSGGADAPAEKTGRSQRFHSFSQPKALPLTAMEDMMKLDGRDLGEEFFPLPTLAEQSNETGGQTNAEMEAVVQGEVDEHVASIFRKFLGLRQFEELYPWAAQLVSGMLTKKVFLAAKAKKVKLADMNADEARYAGKSLSKSLSDTSEPARGVYRWMRKNLAMKELDDTHVWFAPFCLSICKKLSFARSYRTTGRAGYTSKAKVDSGMLLELQRELRRQSFSSEQDRRRGESSGADRAAQKHLSASAFEPGQPIAQREALSATFARFDAMNERDAEEVPDSSRESGSGRYGSSNLMIPDPDEDEDEDDEDAAAELLNRLGDADDRVIDIDCLLETGEDKDETNHAYVSNYVTVKRQKPWLQKYLPFVWKLLRKRRRRKKF</sequence>
<evidence type="ECO:0000313" key="3">
    <source>
        <dbReference type="Proteomes" id="UP001165060"/>
    </source>
</evidence>
<feature type="region of interest" description="Disordered" evidence="1">
    <location>
        <begin position="292"/>
        <end position="329"/>
    </location>
</feature>
<feature type="region of interest" description="Disordered" evidence="1">
    <location>
        <begin position="238"/>
        <end position="275"/>
    </location>
</feature>
<organism evidence="2 3">
    <name type="scientific">Tetraparma gracilis</name>
    <dbReference type="NCBI Taxonomy" id="2962635"/>
    <lineage>
        <taxon>Eukaryota</taxon>
        <taxon>Sar</taxon>
        <taxon>Stramenopiles</taxon>
        <taxon>Ochrophyta</taxon>
        <taxon>Bolidophyceae</taxon>
        <taxon>Parmales</taxon>
        <taxon>Triparmaceae</taxon>
        <taxon>Tetraparma</taxon>
    </lineage>
</organism>
<proteinExistence type="predicted"/>
<evidence type="ECO:0000256" key="1">
    <source>
        <dbReference type="SAM" id="MobiDB-lite"/>
    </source>
</evidence>
<feature type="compositionally biased region" description="Basic and acidic residues" evidence="1">
    <location>
        <begin position="238"/>
        <end position="252"/>
    </location>
</feature>
<dbReference type="Proteomes" id="UP001165060">
    <property type="component" value="Unassembled WGS sequence"/>
</dbReference>
<dbReference type="EMBL" id="BRYB01002494">
    <property type="protein sequence ID" value="GMI20516.1"/>
    <property type="molecule type" value="Genomic_DNA"/>
</dbReference>
<feature type="compositionally biased region" description="Acidic residues" evidence="1">
    <location>
        <begin position="320"/>
        <end position="329"/>
    </location>
</feature>
<feature type="compositionally biased region" description="Low complexity" evidence="1">
    <location>
        <begin position="305"/>
        <end position="314"/>
    </location>
</feature>
<keyword evidence="3" id="KW-1185">Reference proteome</keyword>
<comment type="caution">
    <text evidence="2">The sequence shown here is derived from an EMBL/GenBank/DDBJ whole genome shotgun (WGS) entry which is preliminary data.</text>
</comment>
<protein>
    <submittedName>
        <fullName evidence="2">Uncharacterized protein</fullName>
    </submittedName>
</protein>
<evidence type="ECO:0000313" key="2">
    <source>
        <dbReference type="EMBL" id="GMI20516.1"/>
    </source>
</evidence>
<gene>
    <name evidence="2" type="ORF">TeGR_g4068</name>
</gene>
<accession>A0ABQ6M6I9</accession>
<feature type="region of interest" description="Disordered" evidence="1">
    <location>
        <begin position="1"/>
        <end position="47"/>
    </location>
</feature>
<reference evidence="2 3" key="1">
    <citation type="journal article" date="2023" name="Commun. Biol.">
        <title>Genome analysis of Parmales, the sister group of diatoms, reveals the evolutionary specialization of diatoms from phago-mixotrophs to photoautotrophs.</title>
        <authorList>
            <person name="Ban H."/>
            <person name="Sato S."/>
            <person name="Yoshikawa S."/>
            <person name="Yamada K."/>
            <person name="Nakamura Y."/>
            <person name="Ichinomiya M."/>
            <person name="Sato N."/>
            <person name="Blanc-Mathieu R."/>
            <person name="Endo H."/>
            <person name="Kuwata A."/>
            <person name="Ogata H."/>
        </authorList>
    </citation>
    <scope>NUCLEOTIDE SEQUENCE [LARGE SCALE GENOMIC DNA]</scope>
</reference>
<name>A0ABQ6M6I9_9STRA</name>